<comment type="caution">
    <text evidence="1">The sequence shown here is derived from an EMBL/GenBank/DDBJ whole genome shotgun (WGS) entry which is preliminary data.</text>
</comment>
<reference evidence="1" key="1">
    <citation type="submission" date="2023-08" db="EMBL/GenBank/DDBJ databases">
        <title>Black Yeasts Isolated from many extreme environments.</title>
        <authorList>
            <person name="Coleine C."/>
            <person name="Stajich J.E."/>
            <person name="Selbmann L."/>
        </authorList>
    </citation>
    <scope>NUCLEOTIDE SEQUENCE</scope>
    <source>
        <strain evidence="1">CCFEE 5401</strain>
    </source>
</reference>
<dbReference type="PANTHER" id="PTHR15460">
    <property type="entry name" value="PEROXISOMAL MEMBRANE PROTEIN 4"/>
    <property type="match status" value="1"/>
</dbReference>
<dbReference type="EMBL" id="JAVRRL010000004">
    <property type="protein sequence ID" value="KAK5117523.1"/>
    <property type="molecule type" value="Genomic_DNA"/>
</dbReference>
<dbReference type="PANTHER" id="PTHR15460:SF3">
    <property type="entry name" value="PEROXISOMAL MEMBRANE PROTEIN 4"/>
    <property type="match status" value="1"/>
</dbReference>
<dbReference type="AlphaFoldDB" id="A0AAN7THL5"/>
<dbReference type="InterPro" id="IPR019531">
    <property type="entry name" value="Pmp4"/>
</dbReference>
<dbReference type="GO" id="GO:0005778">
    <property type="term" value="C:peroxisomal membrane"/>
    <property type="evidence" value="ECO:0007669"/>
    <property type="project" value="TreeGrafter"/>
</dbReference>
<organism evidence="1 2">
    <name type="scientific">Meristemomyces frigidus</name>
    <dbReference type="NCBI Taxonomy" id="1508187"/>
    <lineage>
        <taxon>Eukaryota</taxon>
        <taxon>Fungi</taxon>
        <taxon>Dikarya</taxon>
        <taxon>Ascomycota</taxon>
        <taxon>Pezizomycotina</taxon>
        <taxon>Dothideomycetes</taxon>
        <taxon>Dothideomycetidae</taxon>
        <taxon>Mycosphaerellales</taxon>
        <taxon>Teratosphaeriaceae</taxon>
        <taxon>Meristemomyces</taxon>
    </lineage>
</organism>
<accession>A0AAN7THL5</accession>
<name>A0AAN7THL5_9PEZI</name>
<dbReference type="Pfam" id="PF02466">
    <property type="entry name" value="Tim17"/>
    <property type="match status" value="1"/>
</dbReference>
<dbReference type="PIRSF" id="PIRSF013674">
    <property type="entry name" value="PXMP4"/>
    <property type="match status" value="1"/>
</dbReference>
<sequence length="245" mass="27231">MDALKPLQNQLEAILRNPTYHPPLTLLKALRNGAVYGTKVRFPHALVMVLLFRSGTLREKIHLIVKATRQHASNLARFAVLYKTSMLVMKQLNGEKEEGFQSFLAGLVGGYAVFGSGRGATSSVNQQIVIYVAARVVLAMAKLTVQPPGDNSLVGGSYGGRGGKGLFGLTEQQLEMVRRNSWPVFASLSWASVMWLFRWYPEMLQPSLRSSMTYIFANSEHWHDLRSFVYTNTTPSLPGMPAKLD</sequence>
<proteinExistence type="predicted"/>
<protein>
    <recommendedName>
        <fullName evidence="3">Peroxisomal membrane protein 4</fullName>
    </recommendedName>
</protein>
<dbReference type="Proteomes" id="UP001310890">
    <property type="component" value="Unassembled WGS sequence"/>
</dbReference>
<gene>
    <name evidence="1" type="ORF">LTR62_004945</name>
</gene>
<evidence type="ECO:0000313" key="2">
    <source>
        <dbReference type="Proteomes" id="UP001310890"/>
    </source>
</evidence>
<evidence type="ECO:0008006" key="3">
    <source>
        <dbReference type="Google" id="ProtNLM"/>
    </source>
</evidence>
<evidence type="ECO:0000313" key="1">
    <source>
        <dbReference type="EMBL" id="KAK5117523.1"/>
    </source>
</evidence>